<dbReference type="Proteomes" id="UP000012073">
    <property type="component" value="Unassembled WGS sequence"/>
</dbReference>
<dbReference type="GO" id="GO:0009535">
    <property type="term" value="C:chloroplast thylakoid membrane"/>
    <property type="evidence" value="ECO:0007669"/>
    <property type="project" value="UniProtKB-SubCell"/>
</dbReference>
<evidence type="ECO:0000256" key="3">
    <source>
        <dbReference type="ARBA" id="ARBA00022531"/>
    </source>
</evidence>
<dbReference type="OMA" id="VELNCKH"/>
<keyword evidence="3" id="KW-0602">Photosynthesis</keyword>
<dbReference type="Gene3D" id="1.10.3130.20">
    <property type="entry name" value="Phycobilisome linker domain"/>
    <property type="match status" value="1"/>
</dbReference>
<dbReference type="PANTHER" id="PTHR34011">
    <property type="entry name" value="PHYCOBILISOME 32.1 KDA LINKER POLYPEPTIDE, PHYCOCYANIN-ASSOCIATED, ROD 2-RELATED"/>
    <property type="match status" value="1"/>
</dbReference>
<dbReference type="InterPro" id="IPR001297">
    <property type="entry name" value="PBS_linker_dom"/>
</dbReference>
<gene>
    <name evidence="11" type="ORF">CHC_T00001788001</name>
</gene>
<sequence length="273" mass="30660">MAFSSIDMPECAGSLADVAVSTKAQVIHMCYKHVFGNAYLMESERDGLAVAESDFKLNNLSVRELVRAMGKSEAYRKRFFERSGPYRFVELNCKHFLGRGPVSQEEVSFHVQKLINEGYDAEIDSYVDCAEYERKFGMDFVPRFVFEGTYQRNDNFNRLAIMRKHWDGCSTSTVSGSTAPGKPIPAQLCMGHGGYVNGFIGVMKGLPAGFRPEPSRPPVPGPFPSNGQAGLKIRIKVAENLYQVYEMPSITAKVEPAWKKERAGEKRWNGVWF</sequence>
<name>R7Q6E5_CHOCR</name>
<evidence type="ECO:0000256" key="8">
    <source>
        <dbReference type="ARBA" id="ARBA00023136"/>
    </source>
</evidence>
<dbReference type="PhylomeDB" id="R7Q6E5"/>
<evidence type="ECO:0000313" key="11">
    <source>
        <dbReference type="EMBL" id="CDF32956.1"/>
    </source>
</evidence>
<protein>
    <recommendedName>
        <fullName evidence="10">PBS-linker domain-containing protein</fullName>
    </recommendedName>
</protein>
<dbReference type="STRING" id="2769.R7Q6E5"/>
<evidence type="ECO:0000256" key="2">
    <source>
        <dbReference type="ARBA" id="ARBA00022528"/>
    </source>
</evidence>
<keyword evidence="2" id="KW-0150">Chloroplast</keyword>
<accession>R7Q6E5</accession>
<dbReference type="GeneID" id="17320474"/>
<dbReference type="Pfam" id="PF00427">
    <property type="entry name" value="PBS_linker_poly"/>
    <property type="match status" value="1"/>
</dbReference>
<evidence type="ECO:0000256" key="6">
    <source>
        <dbReference type="ARBA" id="ARBA00022738"/>
    </source>
</evidence>
<proteinExistence type="inferred from homology"/>
<comment type="similarity">
    <text evidence="9">Belongs to the phycobilisome linker protein family.</text>
</comment>
<keyword evidence="8" id="KW-0472">Membrane</keyword>
<dbReference type="PANTHER" id="PTHR34011:SF6">
    <property type="entry name" value="PHYCOBILIPROTEIN APCE"/>
    <property type="match status" value="1"/>
</dbReference>
<organism evidence="11 12">
    <name type="scientific">Chondrus crispus</name>
    <name type="common">Carrageen Irish moss</name>
    <name type="synonym">Polymorpha crispa</name>
    <dbReference type="NCBI Taxonomy" id="2769"/>
    <lineage>
        <taxon>Eukaryota</taxon>
        <taxon>Rhodophyta</taxon>
        <taxon>Florideophyceae</taxon>
        <taxon>Rhodymeniophycidae</taxon>
        <taxon>Gigartinales</taxon>
        <taxon>Gigartinaceae</taxon>
        <taxon>Chondrus</taxon>
    </lineage>
</organism>
<evidence type="ECO:0000259" key="10">
    <source>
        <dbReference type="PROSITE" id="PS51445"/>
    </source>
</evidence>
<evidence type="ECO:0000256" key="4">
    <source>
        <dbReference type="ARBA" id="ARBA00022549"/>
    </source>
</evidence>
<dbReference type="KEGG" id="ccp:CHC_T00001788001"/>
<dbReference type="GO" id="GO:0015979">
    <property type="term" value="P:photosynthesis"/>
    <property type="evidence" value="ECO:0007669"/>
    <property type="project" value="UniProtKB-KW"/>
</dbReference>
<dbReference type="EMBL" id="HG001623">
    <property type="protein sequence ID" value="CDF32956.1"/>
    <property type="molecule type" value="Genomic_DNA"/>
</dbReference>
<comment type="subcellular location">
    <subcellularLocation>
        <location evidence="1">Plastid</location>
        <location evidence="1">Chloroplast thylakoid membrane</location>
        <topology evidence="1">Peripheral membrane protein</topology>
        <orientation evidence="1">Stromal side</orientation>
    </subcellularLocation>
</comment>
<keyword evidence="12" id="KW-1185">Reference proteome</keyword>
<evidence type="ECO:0000256" key="1">
    <source>
        <dbReference type="ARBA" id="ARBA00004185"/>
    </source>
</evidence>
<evidence type="ECO:0000256" key="9">
    <source>
        <dbReference type="PROSITE-ProRule" id="PRU00775"/>
    </source>
</evidence>
<keyword evidence="7" id="KW-0793">Thylakoid</keyword>
<dbReference type="OrthoDB" id="3284at2759"/>
<keyword evidence="4" id="KW-0042">Antenna complex</keyword>
<evidence type="ECO:0000256" key="5">
    <source>
        <dbReference type="ARBA" id="ARBA00022640"/>
    </source>
</evidence>
<dbReference type="PROSITE" id="PS51445">
    <property type="entry name" value="PBS_LINKER"/>
    <property type="match status" value="1"/>
</dbReference>
<feature type="domain" description="PBS-linker" evidence="10">
    <location>
        <begin position="1"/>
        <end position="171"/>
    </location>
</feature>
<dbReference type="AlphaFoldDB" id="R7Q6E5"/>
<dbReference type="GO" id="GO:0030089">
    <property type="term" value="C:phycobilisome"/>
    <property type="evidence" value="ECO:0007669"/>
    <property type="project" value="UniProtKB-UniRule"/>
</dbReference>
<evidence type="ECO:0000313" key="12">
    <source>
        <dbReference type="Proteomes" id="UP000012073"/>
    </source>
</evidence>
<dbReference type="InterPro" id="IPR038255">
    <property type="entry name" value="PBS_linker_sf"/>
</dbReference>
<dbReference type="Gramene" id="CDF32956">
    <property type="protein sequence ID" value="CDF32956"/>
    <property type="gene ID" value="CHC_T00001788001"/>
</dbReference>
<evidence type="ECO:0000256" key="7">
    <source>
        <dbReference type="ARBA" id="ARBA00023078"/>
    </source>
</evidence>
<keyword evidence="6 9" id="KW-0605">Phycobilisome</keyword>
<dbReference type="RefSeq" id="XP_005712759.1">
    <property type="nucleotide sequence ID" value="XM_005712702.1"/>
</dbReference>
<keyword evidence="5" id="KW-0934">Plastid</keyword>
<reference evidence="12" key="1">
    <citation type="journal article" date="2013" name="Proc. Natl. Acad. Sci. U.S.A.">
        <title>Genome structure and metabolic features in the red seaweed Chondrus crispus shed light on evolution of the Archaeplastida.</title>
        <authorList>
            <person name="Collen J."/>
            <person name="Porcel B."/>
            <person name="Carre W."/>
            <person name="Ball S.G."/>
            <person name="Chaparro C."/>
            <person name="Tonon T."/>
            <person name="Barbeyron T."/>
            <person name="Michel G."/>
            <person name="Noel B."/>
            <person name="Valentin K."/>
            <person name="Elias M."/>
            <person name="Artiguenave F."/>
            <person name="Arun A."/>
            <person name="Aury J.M."/>
            <person name="Barbosa-Neto J.F."/>
            <person name="Bothwell J.H."/>
            <person name="Bouget F.Y."/>
            <person name="Brillet L."/>
            <person name="Cabello-Hurtado F."/>
            <person name="Capella-Gutierrez S."/>
            <person name="Charrier B."/>
            <person name="Cladiere L."/>
            <person name="Cock J.M."/>
            <person name="Coelho S.M."/>
            <person name="Colleoni C."/>
            <person name="Czjzek M."/>
            <person name="Da Silva C."/>
            <person name="Delage L."/>
            <person name="Denoeud F."/>
            <person name="Deschamps P."/>
            <person name="Dittami S.M."/>
            <person name="Gabaldon T."/>
            <person name="Gachon C.M."/>
            <person name="Groisillier A."/>
            <person name="Herve C."/>
            <person name="Jabbari K."/>
            <person name="Katinka M."/>
            <person name="Kloareg B."/>
            <person name="Kowalczyk N."/>
            <person name="Labadie K."/>
            <person name="Leblanc C."/>
            <person name="Lopez P.J."/>
            <person name="McLachlan D.H."/>
            <person name="Meslet-Cladiere L."/>
            <person name="Moustafa A."/>
            <person name="Nehr Z."/>
            <person name="Nyvall Collen P."/>
            <person name="Panaud O."/>
            <person name="Partensky F."/>
            <person name="Poulain J."/>
            <person name="Rensing S.A."/>
            <person name="Rousvoal S."/>
            <person name="Samson G."/>
            <person name="Symeonidi A."/>
            <person name="Weissenbach J."/>
            <person name="Zambounis A."/>
            <person name="Wincker P."/>
            <person name="Boyen C."/>
        </authorList>
    </citation>
    <scope>NUCLEOTIDE SEQUENCE [LARGE SCALE GENOMIC DNA]</scope>
    <source>
        <strain evidence="12">cv. Stackhouse</strain>
    </source>
</reference>